<gene>
    <name evidence="3" type="ordered locus">Moth_0281</name>
</gene>
<dbReference type="KEGG" id="mta:Moth_0281"/>
<dbReference type="STRING" id="264732.Moth_0281"/>
<dbReference type="Pfam" id="PF01381">
    <property type="entry name" value="HTH_3"/>
    <property type="match status" value="1"/>
</dbReference>
<dbReference type="PANTHER" id="PTHR46797:SF1">
    <property type="entry name" value="METHYLPHOSPHONATE SYNTHASE"/>
    <property type="match status" value="1"/>
</dbReference>
<dbReference type="PANTHER" id="PTHR46797">
    <property type="entry name" value="HTH-TYPE TRANSCRIPTIONAL REGULATOR"/>
    <property type="match status" value="1"/>
</dbReference>
<dbReference type="AlphaFoldDB" id="Q2RLS4"/>
<sequence>MYMLNKKIFALRLKFLREQHNLSTQKLADALGLKSKGAITQFEKGIISPSVDTLISIADFFDVSLDYLVGRSDDPRRY</sequence>
<protein>
    <submittedName>
        <fullName evidence="3">Transcriptional regulator, XRE family</fullName>
    </submittedName>
</protein>
<dbReference type="InterPro" id="IPR010982">
    <property type="entry name" value="Lambda_DNA-bd_dom_sf"/>
</dbReference>
<dbReference type="PATRIC" id="fig|264732.11.peg.300"/>
<proteinExistence type="predicted"/>
<reference evidence="3" key="1">
    <citation type="submission" date="2005-12" db="EMBL/GenBank/DDBJ databases">
        <title>Complete sequence of Moorella thermoacetica ATCC 39073.</title>
        <authorList>
            <consortium name="US DOE Joint Genome Institute"/>
            <person name="Copeland A."/>
            <person name="Lucas S."/>
            <person name="Lapidus A."/>
            <person name="Barry K."/>
            <person name="Detter J.C."/>
            <person name="Glavina T."/>
            <person name="Hammon N."/>
            <person name="Israni S."/>
            <person name="Pitluck S."/>
            <person name="Chertkov O."/>
            <person name="Saunders E.H."/>
            <person name="Brettin T."/>
            <person name="Bruce D."/>
            <person name="Han C."/>
            <person name="Tapia R."/>
            <person name="Gilna P."/>
            <person name="Schmutz J."/>
            <person name="Larimer F."/>
            <person name="Land M."/>
            <person name="Kyrpides N."/>
            <person name="Anderson I."/>
            <person name="Richardson P."/>
            <person name="Ragsdale S."/>
        </authorList>
    </citation>
    <scope>NUCLEOTIDE SEQUENCE</scope>
    <source>
        <strain evidence="3">ATCC 39073</strain>
    </source>
</reference>
<dbReference type="EMBL" id="CP000232">
    <property type="protein sequence ID" value="ABC18615.1"/>
    <property type="molecule type" value="Genomic_DNA"/>
</dbReference>
<feature type="domain" description="HTH cro/C1-type" evidence="2">
    <location>
        <begin position="13"/>
        <end position="68"/>
    </location>
</feature>
<evidence type="ECO:0000259" key="2">
    <source>
        <dbReference type="PROSITE" id="PS50943"/>
    </source>
</evidence>
<dbReference type="CDD" id="cd00093">
    <property type="entry name" value="HTH_XRE"/>
    <property type="match status" value="1"/>
</dbReference>
<dbReference type="OrthoDB" id="9811208at2"/>
<dbReference type="EnsemblBacteria" id="ABC18615">
    <property type="protein sequence ID" value="ABC18615"/>
    <property type="gene ID" value="Moth_0281"/>
</dbReference>
<keyword evidence="1" id="KW-0238">DNA-binding</keyword>
<dbReference type="SMART" id="SM00530">
    <property type="entry name" value="HTH_XRE"/>
    <property type="match status" value="1"/>
</dbReference>
<evidence type="ECO:0000256" key="1">
    <source>
        <dbReference type="ARBA" id="ARBA00023125"/>
    </source>
</evidence>
<evidence type="ECO:0000313" key="3">
    <source>
        <dbReference type="EMBL" id="ABC18615.1"/>
    </source>
</evidence>
<dbReference type="SUPFAM" id="SSF47413">
    <property type="entry name" value="lambda repressor-like DNA-binding domains"/>
    <property type="match status" value="1"/>
</dbReference>
<dbReference type="InterPro" id="IPR001387">
    <property type="entry name" value="Cro/C1-type_HTH"/>
</dbReference>
<dbReference type="eggNOG" id="COG1396">
    <property type="taxonomic scope" value="Bacteria"/>
</dbReference>
<dbReference type="GO" id="GO:0005829">
    <property type="term" value="C:cytosol"/>
    <property type="evidence" value="ECO:0007669"/>
    <property type="project" value="TreeGrafter"/>
</dbReference>
<organism evidence="3">
    <name type="scientific">Moorella thermoacetica (strain ATCC 39073 / JCM 9320)</name>
    <dbReference type="NCBI Taxonomy" id="264732"/>
    <lineage>
        <taxon>Bacteria</taxon>
        <taxon>Bacillati</taxon>
        <taxon>Bacillota</taxon>
        <taxon>Clostridia</taxon>
        <taxon>Neomoorellales</taxon>
        <taxon>Neomoorellaceae</taxon>
        <taxon>Neomoorella</taxon>
    </lineage>
</organism>
<dbReference type="InterPro" id="IPR050807">
    <property type="entry name" value="TransReg_Diox_bact_type"/>
</dbReference>
<dbReference type="Gene3D" id="1.10.260.40">
    <property type="entry name" value="lambda repressor-like DNA-binding domains"/>
    <property type="match status" value="1"/>
</dbReference>
<accession>Q2RLS4</accession>
<dbReference type="GO" id="GO:0003700">
    <property type="term" value="F:DNA-binding transcription factor activity"/>
    <property type="evidence" value="ECO:0007669"/>
    <property type="project" value="TreeGrafter"/>
</dbReference>
<name>Q2RLS4_MOOTA</name>
<dbReference type="HOGENOM" id="CLU_066192_62_4_9"/>
<dbReference type="GO" id="GO:0003677">
    <property type="term" value="F:DNA binding"/>
    <property type="evidence" value="ECO:0007669"/>
    <property type="project" value="UniProtKB-KW"/>
</dbReference>
<dbReference type="PROSITE" id="PS50943">
    <property type="entry name" value="HTH_CROC1"/>
    <property type="match status" value="1"/>
</dbReference>